<feature type="domain" description="HTH merR-type" evidence="4">
    <location>
        <begin position="17"/>
        <end position="86"/>
    </location>
</feature>
<gene>
    <name evidence="5" type="ORF">PCC6912_19590</name>
</gene>
<dbReference type="Pfam" id="PF00376">
    <property type="entry name" value="MerR"/>
    <property type="match status" value="1"/>
</dbReference>
<evidence type="ECO:0000256" key="1">
    <source>
        <dbReference type="ARBA" id="ARBA00023015"/>
    </source>
</evidence>
<reference evidence="5 6" key="1">
    <citation type="journal article" date="2019" name="Genome Biol. Evol.">
        <title>Day and night: Metabolic profiles and evolutionary relationships of six axenic non-marine cyanobacteria.</title>
        <authorList>
            <person name="Will S.E."/>
            <person name="Henke P."/>
            <person name="Boedeker C."/>
            <person name="Huang S."/>
            <person name="Brinkmann H."/>
            <person name="Rohde M."/>
            <person name="Jarek M."/>
            <person name="Friedl T."/>
            <person name="Seufert S."/>
            <person name="Schumacher M."/>
            <person name="Overmann J."/>
            <person name="Neumann-Schaal M."/>
            <person name="Petersen J."/>
        </authorList>
    </citation>
    <scope>NUCLEOTIDE SEQUENCE [LARGE SCALE GENOMIC DNA]</scope>
    <source>
        <strain evidence="5 6">PCC 6912</strain>
    </source>
</reference>
<proteinExistence type="predicted"/>
<evidence type="ECO:0000256" key="2">
    <source>
        <dbReference type="ARBA" id="ARBA00023125"/>
    </source>
</evidence>
<accession>A0A3S1A1Z3</accession>
<evidence type="ECO:0000313" key="6">
    <source>
        <dbReference type="Proteomes" id="UP000268857"/>
    </source>
</evidence>
<comment type="caution">
    <text evidence="5">The sequence shown here is derived from an EMBL/GenBank/DDBJ whole genome shotgun (WGS) entry which is preliminary data.</text>
</comment>
<dbReference type="Proteomes" id="UP000268857">
    <property type="component" value="Unassembled WGS sequence"/>
</dbReference>
<dbReference type="InterPro" id="IPR047057">
    <property type="entry name" value="MerR_fam"/>
</dbReference>
<dbReference type="PANTHER" id="PTHR30204:SF94">
    <property type="entry name" value="HEAVY METAL-DEPENDENT TRANSCRIPTIONAL REGULATOR HI_0293-RELATED"/>
    <property type="match status" value="1"/>
</dbReference>
<protein>
    <recommendedName>
        <fullName evidence="4">HTH merR-type domain-containing protein</fullName>
    </recommendedName>
</protein>
<dbReference type="PRINTS" id="PR00040">
    <property type="entry name" value="HTHMERR"/>
</dbReference>
<dbReference type="Pfam" id="PF09278">
    <property type="entry name" value="MerR-DNA-bind"/>
    <property type="match status" value="1"/>
</dbReference>
<dbReference type="InterPro" id="IPR009061">
    <property type="entry name" value="DNA-bd_dom_put_sf"/>
</dbReference>
<sequence>MVTTMKNTCEPSSHNKLLKIGELAQKTDVAVGTIRYYETLGLLEPVHRSESGYRYYNTDAIKRVKFIKKAQSLQFSLSEIQQVLGVRDRGNPACPLVRDLLNQKIAHLENQIYQMQTLKAELETYREQWEDKPLDDPYSQKLCSLIEQVADKDISVEK</sequence>
<keyword evidence="1" id="KW-0805">Transcription regulation</keyword>
<evidence type="ECO:0000256" key="3">
    <source>
        <dbReference type="ARBA" id="ARBA00023163"/>
    </source>
</evidence>
<dbReference type="AlphaFoldDB" id="A0A3S1A1Z3"/>
<dbReference type="CDD" id="cd04770">
    <property type="entry name" value="HTH_HMRTR"/>
    <property type="match status" value="1"/>
</dbReference>
<keyword evidence="3" id="KW-0804">Transcription</keyword>
<dbReference type="PROSITE" id="PS50937">
    <property type="entry name" value="HTH_MERR_2"/>
    <property type="match status" value="1"/>
</dbReference>
<dbReference type="PANTHER" id="PTHR30204">
    <property type="entry name" value="REDOX-CYCLING DRUG-SENSING TRANSCRIPTIONAL ACTIVATOR SOXR"/>
    <property type="match status" value="1"/>
</dbReference>
<dbReference type="InterPro" id="IPR015358">
    <property type="entry name" value="Tscrpt_reg_MerR_DNA-bd"/>
</dbReference>
<dbReference type="STRING" id="211165.GCA_000317285_00239"/>
<dbReference type="InterPro" id="IPR000551">
    <property type="entry name" value="MerR-type_HTH_dom"/>
</dbReference>
<dbReference type="SUPFAM" id="SSF46955">
    <property type="entry name" value="Putative DNA-binding domain"/>
    <property type="match status" value="1"/>
</dbReference>
<name>A0A3S1A1Z3_CHLFR</name>
<dbReference type="SMART" id="SM00422">
    <property type="entry name" value="HTH_MERR"/>
    <property type="match status" value="1"/>
</dbReference>
<keyword evidence="2" id="KW-0238">DNA-binding</keyword>
<dbReference type="Gene3D" id="1.10.1660.10">
    <property type="match status" value="1"/>
</dbReference>
<evidence type="ECO:0000259" key="4">
    <source>
        <dbReference type="PROSITE" id="PS50937"/>
    </source>
</evidence>
<dbReference type="PROSITE" id="PS00552">
    <property type="entry name" value="HTH_MERR_1"/>
    <property type="match status" value="1"/>
</dbReference>
<dbReference type="GO" id="GO:0003677">
    <property type="term" value="F:DNA binding"/>
    <property type="evidence" value="ECO:0007669"/>
    <property type="project" value="UniProtKB-KW"/>
</dbReference>
<dbReference type="OrthoDB" id="9791488at2"/>
<dbReference type="EMBL" id="RSCJ01000006">
    <property type="protein sequence ID" value="RUR83716.1"/>
    <property type="molecule type" value="Genomic_DNA"/>
</dbReference>
<evidence type="ECO:0000313" key="5">
    <source>
        <dbReference type="EMBL" id="RUR83716.1"/>
    </source>
</evidence>
<organism evidence="5 6">
    <name type="scientific">Chlorogloeopsis fritschii PCC 6912</name>
    <dbReference type="NCBI Taxonomy" id="211165"/>
    <lineage>
        <taxon>Bacteria</taxon>
        <taxon>Bacillati</taxon>
        <taxon>Cyanobacteriota</taxon>
        <taxon>Cyanophyceae</taxon>
        <taxon>Nostocales</taxon>
        <taxon>Chlorogloeopsidaceae</taxon>
        <taxon>Chlorogloeopsis</taxon>
    </lineage>
</organism>
<keyword evidence="6" id="KW-1185">Reference proteome</keyword>
<dbReference type="GO" id="GO:0003700">
    <property type="term" value="F:DNA-binding transcription factor activity"/>
    <property type="evidence" value="ECO:0007669"/>
    <property type="project" value="InterPro"/>
</dbReference>